<name>A0ABU5XM42_9MYCO</name>
<dbReference type="EMBL" id="JAYJJR010000016">
    <property type="protein sequence ID" value="MEB3023340.1"/>
    <property type="molecule type" value="Genomic_DNA"/>
</dbReference>
<accession>A0ABU5XM42</accession>
<dbReference type="RefSeq" id="WP_329780580.1">
    <property type="nucleotide sequence ID" value="NZ_JAYJJR010000016.1"/>
</dbReference>
<proteinExistence type="predicted"/>
<evidence type="ECO:0000313" key="2">
    <source>
        <dbReference type="Proteomes" id="UP001299596"/>
    </source>
</evidence>
<gene>
    <name evidence="1" type="ORF">K6T79_20050</name>
</gene>
<comment type="caution">
    <text evidence="1">The sequence shown here is derived from an EMBL/GenBank/DDBJ whole genome shotgun (WGS) entry which is preliminary data.</text>
</comment>
<organism evidence="1 2">
    <name type="scientific">[Mycobacterium] crassicus</name>
    <dbReference type="NCBI Taxonomy" id="2872309"/>
    <lineage>
        <taxon>Bacteria</taxon>
        <taxon>Bacillati</taxon>
        <taxon>Actinomycetota</taxon>
        <taxon>Actinomycetes</taxon>
        <taxon>Mycobacteriales</taxon>
        <taxon>Mycobacteriaceae</taxon>
        <taxon>Mycolicibacter</taxon>
    </lineage>
</organism>
<sequence length="104" mass="11388">MSNAPGVNDRPTDENTILSQVQRWQNNATAIDDATAVAIAQLYHGPTSPETTRLGQGTPFDPNALIAEIEVDHLPNQPEDELLGRPALRALSAWTANYQQRTHC</sequence>
<keyword evidence="2" id="KW-1185">Reference proteome</keyword>
<evidence type="ECO:0000313" key="1">
    <source>
        <dbReference type="EMBL" id="MEB3023340.1"/>
    </source>
</evidence>
<reference evidence="1 2" key="1">
    <citation type="submission" date="2023-12" db="EMBL/GenBank/DDBJ databases">
        <title>Description of new species of Mycobacterium terrae complex isolated from sewage at the Sao Paulo Zoological Park Foundation in Brazil.</title>
        <authorList>
            <person name="Romagnoli C.L."/>
            <person name="Conceicao E.C."/>
            <person name="Machado E."/>
            <person name="Barreto L.B.P.F."/>
            <person name="Sharma A."/>
            <person name="Silva N.M."/>
            <person name="Marques L.E."/>
            <person name="Juliana M.A."/>
            <person name="Lourenco M.C.S."/>
            <person name="Digiampietri L.A."/>
            <person name="Suffys P.N."/>
            <person name="Viana-Niero C."/>
        </authorList>
    </citation>
    <scope>NUCLEOTIDE SEQUENCE [LARGE SCALE GENOMIC DNA]</scope>
    <source>
        <strain evidence="1 2">MYC098</strain>
    </source>
</reference>
<dbReference type="Proteomes" id="UP001299596">
    <property type="component" value="Unassembled WGS sequence"/>
</dbReference>
<protein>
    <submittedName>
        <fullName evidence="1">Uncharacterized protein</fullName>
    </submittedName>
</protein>